<reference evidence="2" key="1">
    <citation type="submission" date="2002-06" db="EMBL/GenBank/DDBJ databases">
        <title>Oryza sativa nipponbare(GA3) genomic DNA, chromosome 9, PAC clone:P0418B08.</title>
        <authorList>
            <person name="Sasaki T."/>
            <person name="Matsumoto T."/>
            <person name="Katayose Y."/>
        </authorList>
    </citation>
    <scope>NUCLEOTIDE SEQUENCE</scope>
</reference>
<accession>Q69P47</accession>
<sequence>MPLGGSEGRAARFEGEGGAGEGPGGGAGGGRGRRSWGRAAARVGGGGGEAGAGRRRGWGEGEAKLGRAAARVLESERGRERGVRATISAATGSGTSGGKWESVGPTANSPN</sequence>
<reference evidence="3" key="2">
    <citation type="submission" date="2002-07" db="EMBL/GenBank/DDBJ databases">
        <title>Oryza sativa nipponbare(GA3) genomic DNA, chromosome 9, BAC clone:OJ1740_D06.</title>
        <authorList>
            <person name="Sasaki T."/>
            <person name="Matsumoto T."/>
            <person name="Hattori M."/>
            <person name="Sakaki Y."/>
            <person name="Katayose Y."/>
        </authorList>
    </citation>
    <scope>NUCLEOTIDE SEQUENCE</scope>
</reference>
<evidence type="ECO:0000256" key="1">
    <source>
        <dbReference type="SAM" id="MobiDB-lite"/>
    </source>
</evidence>
<dbReference type="EMBL" id="AP005420">
    <property type="protein sequence ID" value="BAD33416.1"/>
    <property type="molecule type" value="Genomic_DNA"/>
</dbReference>
<evidence type="ECO:0000313" key="4">
    <source>
        <dbReference type="Proteomes" id="UP000000763"/>
    </source>
</evidence>
<reference evidence="4" key="4">
    <citation type="journal article" date="2008" name="Nucleic Acids Res.">
        <title>The rice annotation project database (RAP-DB): 2008 update.</title>
        <authorList>
            <consortium name="The rice annotation project (RAP)"/>
        </authorList>
    </citation>
    <scope>GENOME REANNOTATION</scope>
    <source>
        <strain evidence="4">cv. Nipponbare</strain>
    </source>
</reference>
<evidence type="ECO:0000313" key="2">
    <source>
        <dbReference type="EMBL" id="BAD33416.1"/>
    </source>
</evidence>
<gene>
    <name evidence="3" type="ORF">OJ1740_D06.38</name>
    <name evidence="2" type="ORF">P0418B08.9</name>
</gene>
<name>Q69P47_ORYSJ</name>
<evidence type="ECO:0000313" key="3">
    <source>
        <dbReference type="EMBL" id="BAD33649.1"/>
    </source>
</evidence>
<dbReference type="Proteomes" id="UP000000763">
    <property type="component" value="Chromosome 9"/>
</dbReference>
<reference evidence="4" key="3">
    <citation type="journal article" date="2005" name="Nature">
        <title>The map-based sequence of the rice genome.</title>
        <authorList>
            <consortium name="International rice genome sequencing project (IRGSP)"/>
            <person name="Matsumoto T."/>
            <person name="Wu J."/>
            <person name="Kanamori H."/>
            <person name="Katayose Y."/>
            <person name="Fujisawa M."/>
            <person name="Namiki N."/>
            <person name="Mizuno H."/>
            <person name="Yamamoto K."/>
            <person name="Antonio B.A."/>
            <person name="Baba T."/>
            <person name="Sakata K."/>
            <person name="Nagamura Y."/>
            <person name="Aoki H."/>
            <person name="Arikawa K."/>
            <person name="Arita K."/>
            <person name="Bito T."/>
            <person name="Chiden Y."/>
            <person name="Fujitsuka N."/>
            <person name="Fukunaka R."/>
            <person name="Hamada M."/>
            <person name="Harada C."/>
            <person name="Hayashi A."/>
            <person name="Hijishita S."/>
            <person name="Honda M."/>
            <person name="Hosokawa S."/>
            <person name="Ichikawa Y."/>
            <person name="Idonuma A."/>
            <person name="Iijima M."/>
            <person name="Ikeda M."/>
            <person name="Ikeno M."/>
            <person name="Ito K."/>
            <person name="Ito S."/>
            <person name="Ito T."/>
            <person name="Ito Y."/>
            <person name="Ito Y."/>
            <person name="Iwabuchi A."/>
            <person name="Kamiya K."/>
            <person name="Karasawa W."/>
            <person name="Kurita K."/>
            <person name="Katagiri S."/>
            <person name="Kikuta A."/>
            <person name="Kobayashi H."/>
            <person name="Kobayashi N."/>
            <person name="Machita K."/>
            <person name="Maehara T."/>
            <person name="Masukawa M."/>
            <person name="Mizubayashi T."/>
            <person name="Mukai Y."/>
            <person name="Nagasaki H."/>
            <person name="Nagata Y."/>
            <person name="Naito S."/>
            <person name="Nakashima M."/>
            <person name="Nakama Y."/>
            <person name="Nakamichi Y."/>
            <person name="Nakamura M."/>
            <person name="Meguro A."/>
            <person name="Negishi M."/>
            <person name="Ohta I."/>
            <person name="Ohta T."/>
            <person name="Okamoto M."/>
            <person name="Ono N."/>
            <person name="Saji S."/>
            <person name="Sakaguchi M."/>
            <person name="Sakai K."/>
            <person name="Shibata M."/>
            <person name="Shimokawa T."/>
            <person name="Song J."/>
            <person name="Takazaki Y."/>
            <person name="Terasawa K."/>
            <person name="Tsugane M."/>
            <person name="Tsuji K."/>
            <person name="Ueda S."/>
            <person name="Waki K."/>
            <person name="Yamagata H."/>
            <person name="Yamamoto M."/>
            <person name="Yamamoto S."/>
            <person name="Yamane H."/>
            <person name="Yoshiki S."/>
            <person name="Yoshihara R."/>
            <person name="Yukawa K."/>
            <person name="Zhong H."/>
            <person name="Yano M."/>
            <person name="Yuan Q."/>
            <person name="Ouyang S."/>
            <person name="Liu J."/>
            <person name="Jones K.M."/>
            <person name="Gansberger K."/>
            <person name="Moffat K."/>
            <person name="Hill J."/>
            <person name="Bera J."/>
            <person name="Fadrosh D."/>
            <person name="Jin S."/>
            <person name="Johri S."/>
            <person name="Kim M."/>
            <person name="Overton L."/>
            <person name="Reardon M."/>
            <person name="Tsitrin T."/>
            <person name="Vuong H."/>
            <person name="Weaver B."/>
            <person name="Ciecko A."/>
            <person name="Tallon L."/>
            <person name="Jackson J."/>
            <person name="Pai G."/>
            <person name="Aken S.V."/>
            <person name="Utterback T."/>
            <person name="Reidmuller S."/>
            <person name="Feldblyum T."/>
            <person name="Hsiao J."/>
            <person name="Zismann V."/>
            <person name="Iobst S."/>
            <person name="de Vazeille A.R."/>
            <person name="Buell C.R."/>
            <person name="Ying K."/>
            <person name="Li Y."/>
            <person name="Lu T."/>
            <person name="Huang Y."/>
            <person name="Zhao Q."/>
            <person name="Feng Q."/>
            <person name="Zhang L."/>
            <person name="Zhu J."/>
            <person name="Weng Q."/>
            <person name="Mu J."/>
            <person name="Lu Y."/>
            <person name="Fan D."/>
            <person name="Liu Y."/>
            <person name="Guan J."/>
            <person name="Zhang Y."/>
            <person name="Yu S."/>
            <person name="Liu X."/>
            <person name="Zhang Y."/>
            <person name="Hong G."/>
            <person name="Han B."/>
            <person name="Choisne N."/>
            <person name="Demange N."/>
            <person name="Orjeda G."/>
            <person name="Samain S."/>
            <person name="Cattolico L."/>
            <person name="Pelletier E."/>
            <person name="Couloux A."/>
            <person name="Segurens B."/>
            <person name="Wincker P."/>
            <person name="D'Hont A."/>
            <person name="Scarpelli C."/>
            <person name="Weissenbach J."/>
            <person name="Salanoubat M."/>
            <person name="Quetier F."/>
            <person name="Yu Y."/>
            <person name="Kim H.R."/>
            <person name="Rambo T."/>
            <person name="Currie J."/>
            <person name="Collura K."/>
            <person name="Luo M."/>
            <person name="Yang T."/>
            <person name="Ammiraju J.S.S."/>
            <person name="Engler F."/>
            <person name="Soderlund C."/>
            <person name="Wing R.A."/>
            <person name="Palmer L.E."/>
            <person name="de la Bastide M."/>
            <person name="Spiegel L."/>
            <person name="Nascimento L."/>
            <person name="Zutavern T."/>
            <person name="O'Shaughnessy A."/>
            <person name="Dike S."/>
            <person name="Dedhia N."/>
            <person name="Preston R."/>
            <person name="Balija V."/>
            <person name="McCombie W.R."/>
            <person name="Chow T."/>
            <person name="Chen H."/>
            <person name="Chung M."/>
            <person name="Chen C."/>
            <person name="Shaw J."/>
            <person name="Wu H."/>
            <person name="Hsiao K."/>
            <person name="Chao Y."/>
            <person name="Chu M."/>
            <person name="Cheng C."/>
            <person name="Hour A."/>
            <person name="Lee P."/>
            <person name="Lin S."/>
            <person name="Lin Y."/>
            <person name="Liou J."/>
            <person name="Liu S."/>
            <person name="Hsing Y."/>
            <person name="Raghuvanshi S."/>
            <person name="Mohanty A."/>
            <person name="Bharti A.K."/>
            <person name="Gaur A."/>
            <person name="Gupta V."/>
            <person name="Kumar D."/>
            <person name="Ravi V."/>
            <person name="Vij S."/>
            <person name="Kapur A."/>
            <person name="Khurana P."/>
            <person name="Khurana P."/>
            <person name="Khurana J.P."/>
            <person name="Tyagi A.K."/>
            <person name="Gaikwad K."/>
            <person name="Singh A."/>
            <person name="Dalal V."/>
            <person name="Srivastava S."/>
            <person name="Dixit A."/>
            <person name="Pal A.K."/>
            <person name="Ghazi I.A."/>
            <person name="Yadav M."/>
            <person name="Pandit A."/>
            <person name="Bhargava A."/>
            <person name="Sureshbabu K."/>
            <person name="Batra K."/>
            <person name="Sharma T.R."/>
            <person name="Mohapatra T."/>
            <person name="Singh N.K."/>
            <person name="Messing J."/>
            <person name="Nelson A.B."/>
            <person name="Fuks G."/>
            <person name="Kavchok S."/>
            <person name="Keizer G."/>
            <person name="Linton E."/>
            <person name="Llaca V."/>
            <person name="Song R."/>
            <person name="Tanyolac B."/>
            <person name="Young S."/>
            <person name="Ho-Il K."/>
            <person name="Hahn J.H."/>
            <person name="Sangsakoo G."/>
            <person name="Vanavichit A."/>
            <person name="de Mattos Luiz.A.T."/>
            <person name="Zimmer P.D."/>
            <person name="Malone G."/>
            <person name="Dellagostin O."/>
            <person name="de Oliveira A.C."/>
            <person name="Bevan M."/>
            <person name="Bancroft I."/>
            <person name="Minx P."/>
            <person name="Cordum H."/>
            <person name="Wilson R."/>
            <person name="Cheng Z."/>
            <person name="Jin W."/>
            <person name="Jiang J."/>
            <person name="Leong S.A."/>
            <person name="Iwama H."/>
            <person name="Gojobori T."/>
            <person name="Itoh T."/>
            <person name="Niimura Y."/>
            <person name="Fujii Y."/>
            <person name="Habara T."/>
            <person name="Sakai H."/>
            <person name="Sato Y."/>
            <person name="Wilson G."/>
            <person name="Kumar K."/>
            <person name="McCouch S."/>
            <person name="Juretic N."/>
            <person name="Hoen D."/>
            <person name="Wright S."/>
            <person name="Bruskiewich R."/>
            <person name="Bureau T."/>
            <person name="Miyao A."/>
            <person name="Hirochika H."/>
            <person name="Nishikawa T."/>
            <person name="Kadowaki K."/>
            <person name="Sugiura M."/>
            <person name="Burr B."/>
            <person name="Sasaki T."/>
        </authorList>
    </citation>
    <scope>NUCLEOTIDE SEQUENCE [LARGE SCALE GENOMIC DNA]</scope>
    <source>
        <strain evidence="4">cv. Nipponbare</strain>
    </source>
</reference>
<feature type="compositionally biased region" description="Basic and acidic residues" evidence="1">
    <location>
        <begin position="73"/>
        <end position="83"/>
    </location>
</feature>
<feature type="region of interest" description="Disordered" evidence="1">
    <location>
        <begin position="1"/>
        <end position="111"/>
    </location>
</feature>
<dbReference type="AlphaFoldDB" id="Q69P47"/>
<dbReference type="EMBL" id="AP005579">
    <property type="protein sequence ID" value="BAD33649.1"/>
    <property type="molecule type" value="Genomic_DNA"/>
</dbReference>
<feature type="compositionally biased region" description="Gly residues" evidence="1">
    <location>
        <begin position="16"/>
        <end position="30"/>
    </location>
</feature>
<protein>
    <submittedName>
        <fullName evidence="3">Uncharacterized protein</fullName>
    </submittedName>
</protein>
<organism evidence="3 4">
    <name type="scientific">Oryza sativa subsp. japonica</name>
    <name type="common">Rice</name>
    <dbReference type="NCBI Taxonomy" id="39947"/>
    <lineage>
        <taxon>Eukaryota</taxon>
        <taxon>Viridiplantae</taxon>
        <taxon>Streptophyta</taxon>
        <taxon>Embryophyta</taxon>
        <taxon>Tracheophyta</taxon>
        <taxon>Spermatophyta</taxon>
        <taxon>Magnoliopsida</taxon>
        <taxon>Liliopsida</taxon>
        <taxon>Poales</taxon>
        <taxon>Poaceae</taxon>
        <taxon>BOP clade</taxon>
        <taxon>Oryzoideae</taxon>
        <taxon>Oryzeae</taxon>
        <taxon>Oryzinae</taxon>
        <taxon>Oryza</taxon>
        <taxon>Oryza sativa</taxon>
    </lineage>
</organism>
<proteinExistence type="predicted"/>